<dbReference type="AlphaFoldDB" id="A0A1V3WZ24"/>
<dbReference type="EMBL" id="MVBM01000005">
    <property type="protein sequence ID" value="OOK72150.1"/>
    <property type="molecule type" value="Genomic_DNA"/>
</dbReference>
<evidence type="ECO:0000313" key="3">
    <source>
        <dbReference type="Proteomes" id="UP000189229"/>
    </source>
</evidence>
<gene>
    <name evidence="2" type="ORF">BZL30_5568</name>
</gene>
<dbReference type="InterPro" id="IPR042099">
    <property type="entry name" value="ANL_N_sf"/>
</dbReference>
<comment type="caution">
    <text evidence="2">The sequence shown here is derived from an EMBL/GenBank/DDBJ whole genome shotgun (WGS) entry which is preliminary data.</text>
</comment>
<feature type="domain" description="AMP-dependent synthetase/ligase" evidence="1">
    <location>
        <begin position="2"/>
        <end position="70"/>
    </location>
</feature>
<evidence type="ECO:0000259" key="1">
    <source>
        <dbReference type="Pfam" id="PF00501"/>
    </source>
</evidence>
<reference evidence="2 3" key="1">
    <citation type="submission" date="2017-02" db="EMBL/GenBank/DDBJ databases">
        <title>Complete genome sequences of Mycobacterium kansasii strains isolated from rhesus macaques.</title>
        <authorList>
            <person name="Panda A."/>
            <person name="Nagaraj S."/>
            <person name="Zhao X."/>
            <person name="Tettelin H."/>
            <person name="Detolla L.J."/>
        </authorList>
    </citation>
    <scope>NUCLEOTIDE SEQUENCE [LARGE SCALE GENOMIC DNA]</scope>
    <source>
        <strain evidence="2 3">11-3813</strain>
    </source>
</reference>
<protein>
    <submittedName>
        <fullName evidence="2">AMP-binding enzyme family protein</fullName>
    </submittedName>
</protein>
<organism evidence="2 3">
    <name type="scientific">Mycobacterium kansasii</name>
    <dbReference type="NCBI Taxonomy" id="1768"/>
    <lineage>
        <taxon>Bacteria</taxon>
        <taxon>Bacillati</taxon>
        <taxon>Actinomycetota</taxon>
        <taxon>Actinomycetes</taxon>
        <taxon>Mycobacteriales</taxon>
        <taxon>Mycobacteriaceae</taxon>
        <taxon>Mycobacterium</taxon>
    </lineage>
</organism>
<name>A0A1V3WZ24_MYCKA</name>
<evidence type="ECO:0000313" key="2">
    <source>
        <dbReference type="EMBL" id="OOK72150.1"/>
    </source>
</evidence>
<dbReference type="Pfam" id="PF00501">
    <property type="entry name" value="AMP-binding"/>
    <property type="match status" value="1"/>
</dbReference>
<sequence>MVILSGARLDPSLARRFMDTFGDILYNAYGSSEVGICAFATPADLRAAPETVGRPIVGTPVGILDATGSPSGRR</sequence>
<dbReference type="Gene3D" id="3.40.50.12780">
    <property type="entry name" value="N-terminal domain of ligase-like"/>
    <property type="match status" value="1"/>
</dbReference>
<accession>A0A1V3WZ24</accession>
<dbReference type="Proteomes" id="UP000189229">
    <property type="component" value="Unassembled WGS sequence"/>
</dbReference>
<dbReference type="InterPro" id="IPR000873">
    <property type="entry name" value="AMP-dep_synth/lig_dom"/>
</dbReference>
<dbReference type="SUPFAM" id="SSF56801">
    <property type="entry name" value="Acetyl-CoA synthetase-like"/>
    <property type="match status" value="1"/>
</dbReference>
<proteinExistence type="predicted"/>